<dbReference type="PROSITE" id="PS00108">
    <property type="entry name" value="PROTEIN_KINASE_ST"/>
    <property type="match status" value="1"/>
</dbReference>
<dbReference type="OrthoDB" id="117685at2157"/>
<dbReference type="InterPro" id="IPR008984">
    <property type="entry name" value="SMAD_FHA_dom_sf"/>
</dbReference>
<dbReference type="Gene3D" id="2.60.200.20">
    <property type="match status" value="1"/>
</dbReference>
<evidence type="ECO:0000256" key="5">
    <source>
        <dbReference type="SAM" id="MobiDB-lite"/>
    </source>
</evidence>
<feature type="domain" description="Protein kinase" evidence="7">
    <location>
        <begin position="14"/>
        <end position="293"/>
    </location>
</feature>
<dbReference type="InterPro" id="IPR000253">
    <property type="entry name" value="FHA_dom"/>
</dbReference>
<dbReference type="eggNOG" id="arCOG03682">
    <property type="taxonomic scope" value="Archaea"/>
</dbReference>
<dbReference type="AlphaFoldDB" id="L0ICK6"/>
<dbReference type="GO" id="GO:0004674">
    <property type="term" value="F:protein serine/threonine kinase activity"/>
    <property type="evidence" value="ECO:0007669"/>
    <property type="project" value="UniProtKB-KW"/>
</dbReference>
<reference evidence="8" key="1">
    <citation type="submission" date="2011-09" db="EMBL/GenBank/DDBJ databases">
        <title>Complete sequence of Halovivax ruber XH-70.</title>
        <authorList>
            <consortium name="US DOE Joint Genome Institute"/>
            <person name="Lucas S."/>
            <person name="Han J."/>
            <person name="Lapidus A."/>
            <person name="Cheng J.-F."/>
            <person name="Goodwin L."/>
            <person name="Pitluck S."/>
            <person name="Peters L."/>
            <person name="Mikhailova N."/>
            <person name="Davenport K."/>
            <person name="Detter J.C."/>
            <person name="Han C."/>
            <person name="Tapia R."/>
            <person name="Land M."/>
            <person name="Hauser L."/>
            <person name="Kyrpides N."/>
            <person name="Ivanova N."/>
            <person name="Pagani I."/>
            <person name="Sproer C."/>
            <person name="Anderson I."/>
            <person name="Woyke T."/>
        </authorList>
    </citation>
    <scope>NUCLEOTIDE SEQUENCE</scope>
    <source>
        <strain evidence="8">XH-70</strain>
    </source>
</reference>
<dbReference type="PANTHER" id="PTHR43289:SF6">
    <property type="entry name" value="SERINE_THREONINE-PROTEIN KINASE NEKL-3"/>
    <property type="match status" value="1"/>
</dbReference>
<gene>
    <name evidence="8" type="ordered locus">Halru_1891</name>
</gene>
<evidence type="ECO:0000256" key="3">
    <source>
        <dbReference type="ARBA" id="ARBA00022777"/>
    </source>
</evidence>
<feature type="region of interest" description="Disordered" evidence="5">
    <location>
        <begin position="385"/>
        <end position="425"/>
    </location>
</feature>
<evidence type="ECO:0000259" key="6">
    <source>
        <dbReference type="PROSITE" id="PS50006"/>
    </source>
</evidence>
<proteinExistence type="predicted"/>
<keyword evidence="4" id="KW-0067">ATP-binding</keyword>
<dbReference type="InterPro" id="IPR000719">
    <property type="entry name" value="Prot_kinase_dom"/>
</dbReference>
<feature type="domain" description="FHA" evidence="6">
    <location>
        <begin position="317"/>
        <end position="367"/>
    </location>
</feature>
<keyword evidence="9" id="KW-1185">Reference proteome</keyword>
<accession>L0ICK6</accession>
<dbReference type="KEGG" id="hru:Halru_1891"/>
<dbReference type="Pfam" id="PF00498">
    <property type="entry name" value="FHA"/>
    <property type="match status" value="1"/>
</dbReference>
<keyword evidence="1" id="KW-0808">Transferase</keyword>
<dbReference type="SUPFAM" id="SSF56112">
    <property type="entry name" value="Protein kinase-like (PK-like)"/>
    <property type="match status" value="1"/>
</dbReference>
<sequence>MSSDPTGLVVADRYRLEARLDSGGLSTVWRATDLDRDRPVALKRADDAIHDREQVRRHFDRELRWVRRFAETPIPGSLVRFVDGSTTDEGGFVVTELIDGGSLADRLPVGSPGTDAVRSLAAPICRAIAFLHENGVAHLDVKPSNVLLRPQGTPVVIDLNSAAAIEEGTSTVFHHDPFKPPELSPTDVRDDPAGPWSDVYALGVLIWAVLTGTTAADDTVADDLAVSDNSTADTQAVGDDSSRIVDWTPFDPWAHGADCSADLATIVRTATEPRSADRYDDAIELLSALEPILGRSDRLATLTDEDSGVSVSVRSGDAIGRIDSDRASPAVVLPDVERYLSPTHATIEWTPGGWRYVDRSVNGTYVDIDGEWRYVCAADGIERRRAAGESVPDRSPPEHVSLENGTRISPVSPEYSPILTFGADR</sequence>
<dbReference type="GeneID" id="14377476"/>
<dbReference type="eggNOG" id="arCOG01694">
    <property type="taxonomic scope" value="Archaea"/>
</dbReference>
<dbReference type="STRING" id="797302.Halru_1891"/>
<dbReference type="CDD" id="cd14014">
    <property type="entry name" value="STKc_PknB_like"/>
    <property type="match status" value="1"/>
</dbReference>
<organism evidence="8 9">
    <name type="scientific">Halovivax ruber (strain DSM 18193 / JCM 13892 / XH-70)</name>
    <dbReference type="NCBI Taxonomy" id="797302"/>
    <lineage>
        <taxon>Archaea</taxon>
        <taxon>Methanobacteriati</taxon>
        <taxon>Methanobacteriota</taxon>
        <taxon>Stenosarchaea group</taxon>
        <taxon>Halobacteria</taxon>
        <taxon>Halobacteriales</taxon>
        <taxon>Natrialbaceae</taxon>
        <taxon>Halovivax</taxon>
    </lineage>
</organism>
<dbReference type="PANTHER" id="PTHR43289">
    <property type="entry name" value="MITOGEN-ACTIVATED PROTEIN KINASE KINASE KINASE 20-RELATED"/>
    <property type="match status" value="1"/>
</dbReference>
<dbReference type="Gene3D" id="3.30.200.20">
    <property type="entry name" value="Phosphorylase Kinase, domain 1"/>
    <property type="match status" value="1"/>
</dbReference>
<evidence type="ECO:0000313" key="9">
    <source>
        <dbReference type="Proteomes" id="UP000010846"/>
    </source>
</evidence>
<keyword evidence="3 8" id="KW-0418">Kinase</keyword>
<evidence type="ECO:0000313" key="8">
    <source>
        <dbReference type="EMBL" id="AGB16489.1"/>
    </source>
</evidence>
<dbReference type="Proteomes" id="UP000010846">
    <property type="component" value="Chromosome"/>
</dbReference>
<dbReference type="CDD" id="cd00060">
    <property type="entry name" value="FHA"/>
    <property type="match status" value="1"/>
</dbReference>
<dbReference type="SMART" id="SM00220">
    <property type="entry name" value="S_TKc"/>
    <property type="match status" value="1"/>
</dbReference>
<dbReference type="InterPro" id="IPR011009">
    <property type="entry name" value="Kinase-like_dom_sf"/>
</dbReference>
<dbReference type="Gene3D" id="1.10.510.10">
    <property type="entry name" value="Transferase(Phosphotransferase) domain 1"/>
    <property type="match status" value="1"/>
</dbReference>
<keyword evidence="8" id="KW-0723">Serine/threonine-protein kinase</keyword>
<evidence type="ECO:0000259" key="7">
    <source>
        <dbReference type="PROSITE" id="PS50011"/>
    </source>
</evidence>
<dbReference type="InterPro" id="IPR008271">
    <property type="entry name" value="Ser/Thr_kinase_AS"/>
</dbReference>
<dbReference type="GO" id="GO:0005524">
    <property type="term" value="F:ATP binding"/>
    <property type="evidence" value="ECO:0007669"/>
    <property type="project" value="UniProtKB-KW"/>
</dbReference>
<dbReference type="EMBL" id="CP003050">
    <property type="protein sequence ID" value="AGB16489.1"/>
    <property type="molecule type" value="Genomic_DNA"/>
</dbReference>
<evidence type="ECO:0000256" key="4">
    <source>
        <dbReference type="ARBA" id="ARBA00022840"/>
    </source>
</evidence>
<dbReference type="PROSITE" id="PS50011">
    <property type="entry name" value="PROTEIN_KINASE_DOM"/>
    <property type="match status" value="1"/>
</dbReference>
<dbReference type="HOGENOM" id="CLU_644976_0_0_2"/>
<evidence type="ECO:0000256" key="2">
    <source>
        <dbReference type="ARBA" id="ARBA00022741"/>
    </source>
</evidence>
<dbReference type="RefSeq" id="WP_015301113.1">
    <property type="nucleotide sequence ID" value="NC_019964.1"/>
</dbReference>
<name>L0ICK6_HALRX</name>
<dbReference type="PROSITE" id="PS50006">
    <property type="entry name" value="FHA_DOMAIN"/>
    <property type="match status" value="1"/>
</dbReference>
<evidence type="ECO:0000256" key="1">
    <source>
        <dbReference type="ARBA" id="ARBA00022679"/>
    </source>
</evidence>
<protein>
    <submittedName>
        <fullName evidence="8">Serine/threonine protein kinase</fullName>
    </submittedName>
</protein>
<feature type="compositionally biased region" description="Basic and acidic residues" evidence="5">
    <location>
        <begin position="385"/>
        <end position="401"/>
    </location>
</feature>
<dbReference type="SUPFAM" id="SSF49879">
    <property type="entry name" value="SMAD/FHA domain"/>
    <property type="match status" value="1"/>
</dbReference>
<dbReference type="Pfam" id="PF00069">
    <property type="entry name" value="Pkinase"/>
    <property type="match status" value="1"/>
</dbReference>
<keyword evidence="2" id="KW-0547">Nucleotide-binding</keyword>